<dbReference type="GO" id="GO:0008138">
    <property type="term" value="F:protein tyrosine/serine/threonine phosphatase activity"/>
    <property type="evidence" value="ECO:0007669"/>
    <property type="project" value="TreeGrafter"/>
</dbReference>
<evidence type="ECO:0000256" key="3">
    <source>
        <dbReference type="ARBA" id="ARBA00022801"/>
    </source>
</evidence>
<evidence type="ECO:0000256" key="5">
    <source>
        <dbReference type="SAM" id="MobiDB-lite"/>
    </source>
</evidence>
<dbReference type="EC" id="3.1.3.48" evidence="2"/>
<dbReference type="InterPro" id="IPR016130">
    <property type="entry name" value="Tyr_Pase_AS"/>
</dbReference>
<dbReference type="GO" id="GO:0004725">
    <property type="term" value="F:protein tyrosine phosphatase activity"/>
    <property type="evidence" value="ECO:0007669"/>
    <property type="project" value="UniProtKB-EC"/>
</dbReference>
<name>A0A0D2C0Q4_9EURO</name>
<feature type="compositionally biased region" description="Basic and acidic residues" evidence="5">
    <location>
        <begin position="252"/>
        <end position="301"/>
    </location>
</feature>
<dbReference type="Pfam" id="PF00782">
    <property type="entry name" value="DSPc"/>
    <property type="match status" value="1"/>
</dbReference>
<dbReference type="InterPro" id="IPR020422">
    <property type="entry name" value="TYR_PHOSPHATASE_DUAL_dom"/>
</dbReference>
<keyword evidence="4" id="KW-0904">Protein phosphatase</keyword>
<feature type="region of interest" description="Disordered" evidence="5">
    <location>
        <begin position="236"/>
        <end position="301"/>
    </location>
</feature>
<dbReference type="PANTHER" id="PTHR45848">
    <property type="entry name" value="DUAL SPECIFICITY PROTEIN PHOSPHATASE 12 FAMILY MEMBER"/>
    <property type="match status" value="1"/>
</dbReference>
<keyword evidence="9" id="KW-1185">Reference proteome</keyword>
<dbReference type="PROSITE" id="PS50056">
    <property type="entry name" value="TYR_PHOSPHATASE_2"/>
    <property type="match status" value="1"/>
</dbReference>
<keyword evidence="3" id="KW-0378">Hydrolase</keyword>
<evidence type="ECO:0000256" key="2">
    <source>
        <dbReference type="ARBA" id="ARBA00013064"/>
    </source>
</evidence>
<reference evidence="8 9" key="1">
    <citation type="submission" date="2015-01" db="EMBL/GenBank/DDBJ databases">
        <title>The Genome Sequence of Cladophialophora immunda CBS83496.</title>
        <authorList>
            <consortium name="The Broad Institute Genomics Platform"/>
            <person name="Cuomo C."/>
            <person name="de Hoog S."/>
            <person name="Gorbushina A."/>
            <person name="Stielow B."/>
            <person name="Teixiera M."/>
            <person name="Abouelleil A."/>
            <person name="Chapman S.B."/>
            <person name="Priest M."/>
            <person name="Young S.K."/>
            <person name="Wortman J."/>
            <person name="Nusbaum C."/>
            <person name="Birren B."/>
        </authorList>
    </citation>
    <scope>NUCLEOTIDE SEQUENCE [LARGE SCALE GENOMIC DNA]</scope>
    <source>
        <strain evidence="8 9">CBS 83496</strain>
    </source>
</reference>
<dbReference type="CDD" id="cd14498">
    <property type="entry name" value="DSP"/>
    <property type="match status" value="1"/>
</dbReference>
<dbReference type="PANTHER" id="PTHR45848:SF4">
    <property type="entry name" value="DUAL SPECIFICITY PROTEIN PHOSPHATASE 12"/>
    <property type="match status" value="1"/>
</dbReference>
<evidence type="ECO:0000259" key="6">
    <source>
        <dbReference type="PROSITE" id="PS50054"/>
    </source>
</evidence>
<dbReference type="GO" id="GO:0005634">
    <property type="term" value="C:nucleus"/>
    <property type="evidence" value="ECO:0007669"/>
    <property type="project" value="TreeGrafter"/>
</dbReference>
<evidence type="ECO:0000313" key="8">
    <source>
        <dbReference type="EMBL" id="KIW24050.1"/>
    </source>
</evidence>
<evidence type="ECO:0000313" key="9">
    <source>
        <dbReference type="Proteomes" id="UP000054466"/>
    </source>
</evidence>
<evidence type="ECO:0000259" key="7">
    <source>
        <dbReference type="PROSITE" id="PS50056"/>
    </source>
</evidence>
<dbReference type="GeneID" id="27348982"/>
<dbReference type="EMBL" id="KN847045">
    <property type="protein sequence ID" value="KIW24050.1"/>
    <property type="molecule type" value="Genomic_DNA"/>
</dbReference>
<dbReference type="STRING" id="569365.A0A0D2C0Q4"/>
<protein>
    <recommendedName>
        <fullName evidence="2">protein-tyrosine-phosphatase</fullName>
        <ecNumber evidence="2">3.1.3.48</ecNumber>
    </recommendedName>
</protein>
<dbReference type="AlphaFoldDB" id="A0A0D2C0Q4"/>
<organism evidence="8 9">
    <name type="scientific">Cladophialophora immunda</name>
    <dbReference type="NCBI Taxonomy" id="569365"/>
    <lineage>
        <taxon>Eukaryota</taxon>
        <taxon>Fungi</taxon>
        <taxon>Dikarya</taxon>
        <taxon>Ascomycota</taxon>
        <taxon>Pezizomycotina</taxon>
        <taxon>Eurotiomycetes</taxon>
        <taxon>Chaetothyriomycetidae</taxon>
        <taxon>Chaetothyriales</taxon>
        <taxon>Herpotrichiellaceae</taxon>
        <taxon>Cladophialophora</taxon>
    </lineage>
</organism>
<dbReference type="PROSITE" id="PS50054">
    <property type="entry name" value="TYR_PHOSPHATASE_DUAL"/>
    <property type="match status" value="1"/>
</dbReference>
<proteinExistence type="inferred from homology"/>
<dbReference type="SUPFAM" id="SSF52799">
    <property type="entry name" value="(Phosphotyrosine protein) phosphatases II"/>
    <property type="match status" value="1"/>
</dbReference>
<dbReference type="OrthoDB" id="10252009at2759"/>
<dbReference type="InterPro" id="IPR000387">
    <property type="entry name" value="Tyr_Pase_dom"/>
</dbReference>
<dbReference type="RefSeq" id="XP_016244266.1">
    <property type="nucleotide sequence ID" value="XM_016397075.1"/>
</dbReference>
<comment type="similarity">
    <text evidence="1">Belongs to the protein-tyrosine phosphatase family. Non-receptor class dual specificity subfamily.</text>
</comment>
<evidence type="ECO:0000256" key="4">
    <source>
        <dbReference type="ARBA" id="ARBA00022912"/>
    </source>
</evidence>
<dbReference type="VEuPathDB" id="FungiDB:PV07_09788"/>
<dbReference type="Proteomes" id="UP000054466">
    <property type="component" value="Unassembled WGS sequence"/>
</dbReference>
<accession>A0A0D2C0Q4</accession>
<evidence type="ECO:0000256" key="1">
    <source>
        <dbReference type="ARBA" id="ARBA00008601"/>
    </source>
</evidence>
<sequence>MNLLQSPKLIPIRAVSGLFISDRFGASSAKNLEGHGIVRILSVLQPHEKWRPRNSLDAGTHMEVERSPGGANLAVKTIEIDDDPLVDILQYLEEACDWIEAGLGRESDCGGYVAGNQPQPGVLVHCRQGISRSGAFVVAFLMRKFKVSYSAALTLARESRTEICPNSGFEKQLRVWEFCQYNVFRDDDKQEDKHKVRSKKQSYKTWLAERDNLLQRGEEDVNRARFSSLASMAARFGRRRQEEAPGEQAKGTNEDEGRKNVEQKQRKESWERVQKMEQDWNERLIRGQVHAEGDDIKGPKE</sequence>
<dbReference type="InterPro" id="IPR000340">
    <property type="entry name" value="Dual-sp_phosphatase_cat-dom"/>
</dbReference>
<dbReference type="InterPro" id="IPR029021">
    <property type="entry name" value="Prot-tyrosine_phosphatase-like"/>
</dbReference>
<dbReference type="SMART" id="SM00195">
    <property type="entry name" value="DSPc"/>
    <property type="match status" value="1"/>
</dbReference>
<gene>
    <name evidence="8" type="ORF">PV07_09788</name>
</gene>
<feature type="domain" description="Tyrosine-protein phosphatase" evidence="6">
    <location>
        <begin position="10"/>
        <end position="182"/>
    </location>
</feature>
<dbReference type="PROSITE" id="PS00383">
    <property type="entry name" value="TYR_PHOSPHATASE_1"/>
    <property type="match status" value="1"/>
</dbReference>
<feature type="domain" description="Tyrosine specific protein phosphatases" evidence="7">
    <location>
        <begin position="83"/>
        <end position="160"/>
    </location>
</feature>
<dbReference type="Gene3D" id="3.90.190.10">
    <property type="entry name" value="Protein tyrosine phosphatase superfamily"/>
    <property type="match status" value="1"/>
</dbReference>